<evidence type="ECO:0000313" key="2">
    <source>
        <dbReference type="Proteomes" id="UP001162992"/>
    </source>
</evidence>
<evidence type="ECO:0000313" key="1">
    <source>
        <dbReference type="EMBL" id="KAJ7570787.1"/>
    </source>
</evidence>
<dbReference type="Proteomes" id="UP001162992">
    <property type="component" value="Chromosome 1"/>
</dbReference>
<sequence length="159" mass="18125">MRKIPVIWRRIKNYVRNDLREIAFPSSLPDPPSSKPKPRKLTIWEHLQVWKTATKLYVQSWSGRFDDDDNEQELKENQNKTNEPSMLEDLAVAARGGAESLKPALQRLYVSRATAYRDALKEFVGGYQEGIAEVLAASKNMKLDSQTGVIHDAKSEPLE</sequence>
<proteinExistence type="predicted"/>
<reference evidence="2" key="1">
    <citation type="journal article" date="2024" name="Proc. Natl. Acad. Sci. U.S.A.">
        <title>Extraordinary preservation of gene collinearity over three hundred million years revealed in homosporous lycophytes.</title>
        <authorList>
            <person name="Li C."/>
            <person name="Wickell D."/>
            <person name="Kuo L.Y."/>
            <person name="Chen X."/>
            <person name="Nie B."/>
            <person name="Liao X."/>
            <person name="Peng D."/>
            <person name="Ji J."/>
            <person name="Jenkins J."/>
            <person name="Williams M."/>
            <person name="Shu S."/>
            <person name="Plott C."/>
            <person name="Barry K."/>
            <person name="Rajasekar S."/>
            <person name="Grimwood J."/>
            <person name="Han X."/>
            <person name="Sun S."/>
            <person name="Hou Z."/>
            <person name="He W."/>
            <person name="Dai G."/>
            <person name="Sun C."/>
            <person name="Schmutz J."/>
            <person name="Leebens-Mack J.H."/>
            <person name="Li F.W."/>
            <person name="Wang L."/>
        </authorList>
    </citation>
    <scope>NUCLEOTIDE SEQUENCE [LARGE SCALE GENOMIC DNA]</scope>
    <source>
        <strain evidence="2">cv. PW_Plant_1</strain>
    </source>
</reference>
<keyword evidence="2" id="KW-1185">Reference proteome</keyword>
<protein>
    <submittedName>
        <fullName evidence="1">Uncharacterized protein</fullName>
    </submittedName>
</protein>
<comment type="caution">
    <text evidence="1">The sequence shown here is derived from an EMBL/GenBank/DDBJ whole genome shotgun (WGS) entry which is preliminary data.</text>
</comment>
<name>A0ACC2EWK0_DIPCM</name>
<accession>A0ACC2EWK0</accession>
<dbReference type="EMBL" id="CM055092">
    <property type="protein sequence ID" value="KAJ7570787.1"/>
    <property type="molecule type" value="Genomic_DNA"/>
</dbReference>
<gene>
    <name evidence="1" type="ORF">O6H91_01G135200</name>
</gene>
<organism evidence="1 2">
    <name type="scientific">Diphasiastrum complanatum</name>
    <name type="common">Issler's clubmoss</name>
    <name type="synonym">Lycopodium complanatum</name>
    <dbReference type="NCBI Taxonomy" id="34168"/>
    <lineage>
        <taxon>Eukaryota</taxon>
        <taxon>Viridiplantae</taxon>
        <taxon>Streptophyta</taxon>
        <taxon>Embryophyta</taxon>
        <taxon>Tracheophyta</taxon>
        <taxon>Lycopodiopsida</taxon>
        <taxon>Lycopodiales</taxon>
        <taxon>Lycopodiaceae</taxon>
        <taxon>Lycopodioideae</taxon>
        <taxon>Diphasiastrum</taxon>
    </lineage>
</organism>